<evidence type="ECO:0000313" key="6">
    <source>
        <dbReference type="Proteomes" id="UP000095409"/>
    </source>
</evidence>
<keyword evidence="2" id="KW-0808">Transferase</keyword>
<dbReference type="Gene3D" id="3.90.550.10">
    <property type="entry name" value="Spore Coat Polysaccharide Biosynthesis Protein SpsA, Chain A"/>
    <property type="match status" value="1"/>
</dbReference>
<evidence type="ECO:0000313" key="3">
    <source>
        <dbReference type="EMBL" id="RGN88995.1"/>
    </source>
</evidence>
<sequence>MNTTLLIMAAGIGSRFGTGIKQLEPVDDANHIIMDYSIHDAIEAGFNHVVFIIRKDIENEFKEVIGDRIAGICSEHNVTVDYAFQDINDIPSALPEGRTKPWGTGQAVLAAKDVLTTPFIVINADDYYGKEGFRAVHEHLVNGGQSCMAGFVLKNTLSDNGGVTRGICKMDAENNLTEVVETKNIVKTAEGAEADEVKLDVDSLVSMNMWGLTPDFLKTLEEGFKEFFEKEVPANPLKTEYLIPTFIGELLSEGKMSVKVLRTNDTWYGMTYKEDVAAVKESFSKMLEDGTYKGDLFSDL</sequence>
<evidence type="ECO:0000313" key="8">
    <source>
        <dbReference type="Proteomes" id="UP000285897"/>
    </source>
</evidence>
<reference evidence="5 9" key="3">
    <citation type="journal article" date="2019" name="Science, e1252229">
        <title>Invertible promoters mediate bacterial phase variation, antibiotic resistance, and host adaptation in the gut.</title>
        <authorList>
            <person name="Jiang X."/>
            <person name="Hall A.B."/>
            <person name="Arthur T.D."/>
            <person name="Plichta D.R."/>
            <person name="Covington C.T."/>
            <person name="Poyet M."/>
            <person name="Crothers J."/>
            <person name="Moses P.L."/>
            <person name="Tolonen A.C."/>
            <person name="Vlamakis H."/>
            <person name="Alm E.J."/>
            <person name="Xavier R.J."/>
        </authorList>
    </citation>
    <scope>NUCLEOTIDE SEQUENCE [LARGE SCALE GENOMIC DNA]</scope>
    <source>
        <strain evidence="5">Af_0058</strain>
        <strain evidence="9">af_0058</strain>
    </source>
</reference>
<gene>
    <name evidence="4" type="ORF">DW021_06675</name>
    <name evidence="3" type="ORF">DXB38_04780</name>
    <name evidence="5" type="ORF">EAI82_09430</name>
    <name evidence="2" type="ORF">ERS852394_00668</name>
</gene>
<proteinExistence type="predicted"/>
<evidence type="ECO:0000313" key="5">
    <source>
        <dbReference type="EMBL" id="RYT66759.1"/>
    </source>
</evidence>
<dbReference type="RefSeq" id="WP_055065666.1">
    <property type="nucleotide sequence ID" value="NZ_CYZD01000002.1"/>
</dbReference>
<evidence type="ECO:0000313" key="4">
    <source>
        <dbReference type="EMBL" id="RHL49003.1"/>
    </source>
</evidence>
<protein>
    <submittedName>
        <fullName evidence="3">Nucleotidyltransferase</fullName>
    </submittedName>
    <submittedName>
        <fullName evidence="2">UDP-N-acetylglucosamine diphosphorylase/glucosamine-1-phosphate N-acetyltransferase</fullName>
    </submittedName>
</protein>
<dbReference type="Proteomes" id="UP000095409">
    <property type="component" value="Unassembled WGS sequence"/>
</dbReference>
<dbReference type="InterPro" id="IPR029044">
    <property type="entry name" value="Nucleotide-diphossugar_trans"/>
</dbReference>
<dbReference type="Proteomes" id="UP000293506">
    <property type="component" value="Unassembled WGS sequence"/>
</dbReference>
<dbReference type="GO" id="GO:0016740">
    <property type="term" value="F:transferase activity"/>
    <property type="evidence" value="ECO:0007669"/>
    <property type="project" value="UniProtKB-KW"/>
</dbReference>
<evidence type="ECO:0000259" key="1">
    <source>
        <dbReference type="Pfam" id="PF00483"/>
    </source>
</evidence>
<feature type="domain" description="Nucleotidyl transferase" evidence="1">
    <location>
        <begin position="6"/>
        <end position="155"/>
    </location>
</feature>
<dbReference type="Proteomes" id="UP000285897">
    <property type="component" value="Unassembled WGS sequence"/>
</dbReference>
<name>A0A173YP90_9FIRM</name>
<evidence type="ECO:0000313" key="9">
    <source>
        <dbReference type="Proteomes" id="UP000293506"/>
    </source>
</evidence>
<dbReference type="EMBL" id="CYZD01000002">
    <property type="protein sequence ID" value="CUN65469.1"/>
    <property type="molecule type" value="Genomic_DNA"/>
</dbReference>
<organism evidence="2 6">
    <name type="scientific">Blautia obeum</name>
    <dbReference type="NCBI Taxonomy" id="40520"/>
    <lineage>
        <taxon>Bacteria</taxon>
        <taxon>Bacillati</taxon>
        <taxon>Bacillota</taxon>
        <taxon>Clostridia</taxon>
        <taxon>Lachnospirales</taxon>
        <taxon>Lachnospiraceae</taxon>
        <taxon>Blautia</taxon>
    </lineage>
</organism>
<dbReference type="Pfam" id="PF00483">
    <property type="entry name" value="NTP_transferase"/>
    <property type="match status" value="1"/>
</dbReference>
<dbReference type="EMBL" id="RCXQ01000007">
    <property type="protein sequence ID" value="RYT66759.1"/>
    <property type="molecule type" value="Genomic_DNA"/>
</dbReference>
<dbReference type="EMBL" id="QSUZ01000004">
    <property type="protein sequence ID" value="RGN88995.1"/>
    <property type="molecule type" value="Genomic_DNA"/>
</dbReference>
<reference evidence="7 8" key="2">
    <citation type="submission" date="2018-08" db="EMBL/GenBank/DDBJ databases">
        <title>A genome reference for cultivated species of the human gut microbiota.</title>
        <authorList>
            <person name="Zou Y."/>
            <person name="Xue W."/>
            <person name="Luo G."/>
        </authorList>
    </citation>
    <scope>NUCLEOTIDE SEQUENCE [LARGE SCALE GENOMIC DNA]</scope>
    <source>
        <strain evidence="4 8">AF37-6AC</strain>
        <strain evidence="3 7">OM03-6</strain>
    </source>
</reference>
<dbReference type="EMBL" id="QROS01000003">
    <property type="protein sequence ID" value="RHL49003.1"/>
    <property type="molecule type" value="Genomic_DNA"/>
</dbReference>
<dbReference type="AlphaFoldDB" id="A0A173YP90"/>
<accession>A0A173YP90</accession>
<evidence type="ECO:0000313" key="7">
    <source>
        <dbReference type="Proteomes" id="UP000261105"/>
    </source>
</evidence>
<dbReference type="InterPro" id="IPR005835">
    <property type="entry name" value="NTP_transferase_dom"/>
</dbReference>
<reference evidence="2 6" key="1">
    <citation type="submission" date="2015-09" db="EMBL/GenBank/DDBJ databases">
        <authorList>
            <consortium name="Pathogen Informatics"/>
        </authorList>
    </citation>
    <scope>NUCLEOTIDE SEQUENCE [LARGE SCALE GENOMIC DNA]</scope>
    <source>
        <strain evidence="2 6">2789STDY5608837</strain>
    </source>
</reference>
<evidence type="ECO:0000313" key="2">
    <source>
        <dbReference type="EMBL" id="CUN65469.1"/>
    </source>
</evidence>
<dbReference type="SUPFAM" id="SSF53448">
    <property type="entry name" value="Nucleotide-diphospho-sugar transferases"/>
    <property type="match status" value="1"/>
</dbReference>
<dbReference type="Proteomes" id="UP000261105">
    <property type="component" value="Unassembled WGS sequence"/>
</dbReference>